<dbReference type="AlphaFoldDB" id="A0A6J4I0H9"/>
<organism evidence="2">
    <name type="scientific">uncultured Chloroflexota bacterium</name>
    <dbReference type="NCBI Taxonomy" id="166587"/>
    <lineage>
        <taxon>Bacteria</taxon>
        <taxon>Bacillati</taxon>
        <taxon>Chloroflexota</taxon>
        <taxon>environmental samples</taxon>
    </lineage>
</organism>
<protein>
    <submittedName>
        <fullName evidence="2">Uncharacterized protein</fullName>
    </submittedName>
</protein>
<dbReference type="EMBL" id="CADCTC010000087">
    <property type="protein sequence ID" value="CAA9238179.1"/>
    <property type="molecule type" value="Genomic_DNA"/>
</dbReference>
<reference evidence="2" key="1">
    <citation type="submission" date="2020-02" db="EMBL/GenBank/DDBJ databases">
        <authorList>
            <person name="Meier V. D."/>
        </authorList>
    </citation>
    <scope>NUCLEOTIDE SEQUENCE</scope>
    <source>
        <strain evidence="2">AVDCRST_MAG77</strain>
    </source>
</reference>
<sequence length="69" mass="7667">CRSPACRLPSPTPQRRTWRSTRCQPRAPSSSCALAWPRSSSRRTATRRFRTPGARPPPRAASSSKCASR</sequence>
<accession>A0A6J4I0H9</accession>
<feature type="compositionally biased region" description="Basic residues" evidence="1">
    <location>
        <begin position="40"/>
        <end position="50"/>
    </location>
</feature>
<gene>
    <name evidence="2" type="ORF">AVDCRST_MAG77-1373</name>
</gene>
<evidence type="ECO:0000256" key="1">
    <source>
        <dbReference type="SAM" id="MobiDB-lite"/>
    </source>
</evidence>
<feature type="region of interest" description="Disordered" evidence="1">
    <location>
        <begin position="1"/>
        <end position="69"/>
    </location>
</feature>
<feature type="non-terminal residue" evidence="2">
    <location>
        <position position="69"/>
    </location>
</feature>
<evidence type="ECO:0000313" key="2">
    <source>
        <dbReference type="EMBL" id="CAA9238179.1"/>
    </source>
</evidence>
<feature type="compositionally biased region" description="Low complexity" evidence="1">
    <location>
        <begin position="60"/>
        <end position="69"/>
    </location>
</feature>
<proteinExistence type="predicted"/>
<feature type="compositionally biased region" description="Polar residues" evidence="1">
    <location>
        <begin position="20"/>
        <end position="32"/>
    </location>
</feature>
<name>A0A6J4I0H9_9CHLR</name>
<feature type="non-terminal residue" evidence="2">
    <location>
        <position position="1"/>
    </location>
</feature>